<dbReference type="PANTHER" id="PTHR34040">
    <property type="entry name" value="FLAGELLAR BIOSYNTHETIC PROTEIN FLIQ"/>
    <property type="match status" value="1"/>
</dbReference>
<accession>W0V0E8</accession>
<dbReference type="InterPro" id="IPR002191">
    <property type="entry name" value="Bac_export_3"/>
</dbReference>
<dbReference type="RefSeq" id="WP_038490709.1">
    <property type="nucleotide sequence ID" value="NZ_BCTH01000007.1"/>
</dbReference>
<gene>
    <name evidence="9" type="ORF">GJA_1666</name>
</gene>
<comment type="similarity">
    <text evidence="2">Belongs to the FliQ/MopD/SpaQ family.</text>
</comment>
<comment type="subcellular location">
    <subcellularLocation>
        <location evidence="1">Cell membrane</location>
        <topology evidence="1">Multi-pass membrane protein</topology>
    </subcellularLocation>
</comment>
<evidence type="ECO:0000256" key="3">
    <source>
        <dbReference type="ARBA" id="ARBA00022475"/>
    </source>
</evidence>
<feature type="transmembrane region" description="Helical" evidence="8">
    <location>
        <begin position="12"/>
        <end position="35"/>
    </location>
</feature>
<evidence type="ECO:0000313" key="9">
    <source>
        <dbReference type="EMBL" id="CDG82304.1"/>
    </source>
</evidence>
<dbReference type="Proteomes" id="UP000027604">
    <property type="component" value="Chromosome I"/>
</dbReference>
<dbReference type="GO" id="GO:0009306">
    <property type="term" value="P:protein secretion"/>
    <property type="evidence" value="ECO:0007669"/>
    <property type="project" value="InterPro"/>
</dbReference>
<evidence type="ECO:0000256" key="7">
    <source>
        <dbReference type="ARBA" id="ARBA00023136"/>
    </source>
</evidence>
<dbReference type="PANTHER" id="PTHR34040:SF7">
    <property type="entry name" value="SURFACE PRESENTATION OF ANTIGENS PROTEIN SPAQ"/>
    <property type="match status" value="1"/>
</dbReference>
<reference evidence="9 10" key="1">
    <citation type="journal article" date="2015" name="Genome Announc.">
        <title>Genome Sequence of Mushroom Soft-Rot Pathogen Janthinobacterium agaricidamnosum.</title>
        <authorList>
            <person name="Graupner K."/>
            <person name="Lackner G."/>
            <person name="Hertweck C."/>
        </authorList>
    </citation>
    <scope>NUCLEOTIDE SEQUENCE [LARGE SCALE GENOMIC DNA]</scope>
    <source>
        <strain evidence="10">NBRC 102515 / DSM 9628</strain>
    </source>
</reference>
<feature type="transmembrane region" description="Helical" evidence="8">
    <location>
        <begin position="47"/>
        <end position="67"/>
    </location>
</feature>
<keyword evidence="5 8" id="KW-1133">Transmembrane helix</keyword>
<sequence>MADTLQFFQQGLWLAVVLSAPPLIIATVCGVLVSLVQAITQVQDQTLPYVVKLVAVAVTLAVLGRWLGSELMQLTETAFRLIPGAGRMGM</sequence>
<keyword evidence="4 8" id="KW-0812">Transmembrane</keyword>
<proteinExistence type="inferred from homology"/>
<dbReference type="OrthoDB" id="9806440at2"/>
<dbReference type="NCBIfam" id="TIGR01403">
    <property type="entry name" value="fliQ_rel_III"/>
    <property type="match status" value="1"/>
</dbReference>
<keyword evidence="10" id="KW-1185">Reference proteome</keyword>
<evidence type="ECO:0000313" key="10">
    <source>
        <dbReference type="Proteomes" id="UP000027604"/>
    </source>
</evidence>
<dbReference type="PIRSF" id="PIRSF004669">
    <property type="entry name" value="FliQ"/>
    <property type="match status" value="1"/>
</dbReference>
<evidence type="ECO:0000256" key="2">
    <source>
        <dbReference type="ARBA" id="ARBA00006156"/>
    </source>
</evidence>
<evidence type="ECO:0000256" key="4">
    <source>
        <dbReference type="ARBA" id="ARBA00022692"/>
    </source>
</evidence>
<dbReference type="GO" id="GO:0005886">
    <property type="term" value="C:plasma membrane"/>
    <property type="evidence" value="ECO:0007669"/>
    <property type="project" value="UniProtKB-SubCell"/>
</dbReference>
<evidence type="ECO:0000256" key="6">
    <source>
        <dbReference type="ARBA" id="ARBA00023026"/>
    </source>
</evidence>
<evidence type="ECO:0000256" key="1">
    <source>
        <dbReference type="ARBA" id="ARBA00004651"/>
    </source>
</evidence>
<keyword evidence="6" id="KW-0843">Virulence</keyword>
<keyword evidence="3" id="KW-1003">Cell membrane</keyword>
<dbReference type="InterPro" id="IPR006306">
    <property type="entry name" value="T3SS_HrpO"/>
</dbReference>
<evidence type="ECO:0000256" key="5">
    <source>
        <dbReference type="ARBA" id="ARBA00022989"/>
    </source>
</evidence>
<dbReference type="PRINTS" id="PR00952">
    <property type="entry name" value="TYPE3IMQPROT"/>
</dbReference>
<dbReference type="KEGG" id="jag:GJA_1666"/>
<protein>
    <submittedName>
        <fullName evidence="9">Type III secretion, HrpO family protein</fullName>
    </submittedName>
</protein>
<dbReference type="eggNOG" id="COG4794">
    <property type="taxonomic scope" value="Bacteria"/>
</dbReference>
<dbReference type="PATRIC" id="fig|1349767.4.peg.3344"/>
<evidence type="ECO:0000256" key="8">
    <source>
        <dbReference type="SAM" id="Phobius"/>
    </source>
</evidence>
<name>W0V0E8_9BURK</name>
<dbReference type="EMBL" id="HG322949">
    <property type="protein sequence ID" value="CDG82304.1"/>
    <property type="molecule type" value="Genomic_DNA"/>
</dbReference>
<keyword evidence="7 8" id="KW-0472">Membrane</keyword>
<dbReference type="AlphaFoldDB" id="W0V0E8"/>
<organism evidence="9 10">
    <name type="scientific">Janthinobacterium agaricidamnosum NBRC 102515 = DSM 9628</name>
    <dbReference type="NCBI Taxonomy" id="1349767"/>
    <lineage>
        <taxon>Bacteria</taxon>
        <taxon>Pseudomonadati</taxon>
        <taxon>Pseudomonadota</taxon>
        <taxon>Betaproteobacteria</taxon>
        <taxon>Burkholderiales</taxon>
        <taxon>Oxalobacteraceae</taxon>
        <taxon>Janthinobacterium</taxon>
    </lineage>
</organism>
<dbReference type="HOGENOM" id="CLU_164516_1_1_4"/>
<dbReference type="Pfam" id="PF01313">
    <property type="entry name" value="Bac_export_3"/>
    <property type="match status" value="1"/>
</dbReference>
<dbReference type="STRING" id="1349767.GJA_1666"/>